<keyword evidence="2" id="KW-0805">Transcription regulation</keyword>
<keyword evidence="5" id="KW-0175">Coiled coil</keyword>
<sequence>METGNCFGSSLIPDRPERKVIEKNRRNQMKFLYSQLFSLLPENVNFKGCPQMSDRLNEAIRYIETLKENLEKTKNKKEKLYSNNRLLHESTGRDGASTSQSFDIQIHEISSDIDVVLIFGLKTYSCYCDIIRTIDQYSTAVGYASFSTSGPSTFHVHQKKIEAAEMYRRLNELFEGFSKKEVVLDVLAPTCNEEESNLDLWDFEISSDIWCRNS</sequence>
<evidence type="ECO:0000256" key="3">
    <source>
        <dbReference type="ARBA" id="ARBA00023163"/>
    </source>
</evidence>
<dbReference type="Gene3D" id="4.10.280.10">
    <property type="entry name" value="Helix-loop-helix DNA-binding domain"/>
    <property type="match status" value="1"/>
</dbReference>
<dbReference type="GO" id="GO:0005634">
    <property type="term" value="C:nucleus"/>
    <property type="evidence" value="ECO:0007669"/>
    <property type="project" value="UniProtKB-SubCell"/>
</dbReference>
<evidence type="ECO:0000313" key="7">
    <source>
        <dbReference type="EMBL" id="KAJ0192057.1"/>
    </source>
</evidence>
<protein>
    <recommendedName>
        <fullName evidence="6">BHLH domain-containing protein</fullName>
    </recommendedName>
</protein>
<keyword evidence="4" id="KW-0539">Nucleus</keyword>
<dbReference type="GO" id="GO:0046983">
    <property type="term" value="F:protein dimerization activity"/>
    <property type="evidence" value="ECO:0007669"/>
    <property type="project" value="InterPro"/>
</dbReference>
<comment type="caution">
    <text evidence="7">The sequence shown here is derived from an EMBL/GenBank/DDBJ whole genome shotgun (WGS) entry which is preliminary data.</text>
</comment>
<dbReference type="InterPro" id="IPR036638">
    <property type="entry name" value="HLH_DNA-bd_sf"/>
</dbReference>
<gene>
    <name evidence="7" type="ORF">LSAT_V11C800443130</name>
</gene>
<organism evidence="7 8">
    <name type="scientific">Lactuca sativa</name>
    <name type="common">Garden lettuce</name>
    <dbReference type="NCBI Taxonomy" id="4236"/>
    <lineage>
        <taxon>Eukaryota</taxon>
        <taxon>Viridiplantae</taxon>
        <taxon>Streptophyta</taxon>
        <taxon>Embryophyta</taxon>
        <taxon>Tracheophyta</taxon>
        <taxon>Spermatophyta</taxon>
        <taxon>Magnoliopsida</taxon>
        <taxon>eudicotyledons</taxon>
        <taxon>Gunneridae</taxon>
        <taxon>Pentapetalae</taxon>
        <taxon>asterids</taxon>
        <taxon>campanulids</taxon>
        <taxon>Asterales</taxon>
        <taxon>Asteraceae</taxon>
        <taxon>Cichorioideae</taxon>
        <taxon>Cichorieae</taxon>
        <taxon>Lactucinae</taxon>
        <taxon>Lactuca</taxon>
    </lineage>
</organism>
<evidence type="ECO:0000256" key="2">
    <source>
        <dbReference type="ARBA" id="ARBA00023015"/>
    </source>
</evidence>
<dbReference type="PANTHER" id="PTHR13935">
    <property type="entry name" value="ACHAETE-SCUTE TRANSCRIPTION FACTOR-RELATED"/>
    <property type="match status" value="1"/>
</dbReference>
<dbReference type="Proteomes" id="UP000235145">
    <property type="component" value="Unassembled WGS sequence"/>
</dbReference>
<evidence type="ECO:0000256" key="1">
    <source>
        <dbReference type="ARBA" id="ARBA00004123"/>
    </source>
</evidence>
<proteinExistence type="predicted"/>
<dbReference type="EMBL" id="NBSK02000008">
    <property type="protein sequence ID" value="KAJ0192057.1"/>
    <property type="molecule type" value="Genomic_DNA"/>
</dbReference>
<dbReference type="SUPFAM" id="SSF47459">
    <property type="entry name" value="HLH, helix-loop-helix DNA-binding domain"/>
    <property type="match status" value="1"/>
</dbReference>
<feature type="coiled-coil region" evidence="5">
    <location>
        <begin position="56"/>
        <end position="83"/>
    </location>
</feature>
<dbReference type="AlphaFoldDB" id="A0A9R1US00"/>
<comment type="subcellular location">
    <subcellularLocation>
        <location evidence="1">Nucleus</location>
    </subcellularLocation>
</comment>
<evidence type="ECO:0000256" key="5">
    <source>
        <dbReference type="SAM" id="Coils"/>
    </source>
</evidence>
<feature type="domain" description="BHLH" evidence="6">
    <location>
        <begin position="13"/>
        <end position="66"/>
    </location>
</feature>
<evidence type="ECO:0000313" key="8">
    <source>
        <dbReference type="Proteomes" id="UP000235145"/>
    </source>
</evidence>
<accession>A0A9R1US00</accession>
<dbReference type="PANTHER" id="PTHR13935:SF63">
    <property type="entry name" value="BHLH DOMAIN-CONTAINING PROTEIN"/>
    <property type="match status" value="1"/>
</dbReference>
<dbReference type="InterPro" id="IPR015660">
    <property type="entry name" value="MASH1/Ascl1a-like"/>
</dbReference>
<keyword evidence="3" id="KW-0804">Transcription</keyword>
<reference evidence="7 8" key="1">
    <citation type="journal article" date="2017" name="Nat. Commun.">
        <title>Genome assembly with in vitro proximity ligation data and whole-genome triplication in lettuce.</title>
        <authorList>
            <person name="Reyes-Chin-Wo S."/>
            <person name="Wang Z."/>
            <person name="Yang X."/>
            <person name="Kozik A."/>
            <person name="Arikit S."/>
            <person name="Song C."/>
            <person name="Xia L."/>
            <person name="Froenicke L."/>
            <person name="Lavelle D.O."/>
            <person name="Truco M.J."/>
            <person name="Xia R."/>
            <person name="Zhu S."/>
            <person name="Xu C."/>
            <person name="Xu H."/>
            <person name="Xu X."/>
            <person name="Cox K."/>
            <person name="Korf I."/>
            <person name="Meyers B.C."/>
            <person name="Michelmore R.W."/>
        </authorList>
    </citation>
    <scope>NUCLEOTIDE SEQUENCE [LARGE SCALE GENOMIC DNA]</scope>
    <source>
        <strain evidence="8">cv. Salinas</strain>
        <tissue evidence="7">Seedlings</tissue>
    </source>
</reference>
<dbReference type="GO" id="GO:0006357">
    <property type="term" value="P:regulation of transcription by RNA polymerase II"/>
    <property type="evidence" value="ECO:0007669"/>
    <property type="project" value="InterPro"/>
</dbReference>
<dbReference type="InterPro" id="IPR011598">
    <property type="entry name" value="bHLH_dom"/>
</dbReference>
<name>A0A9R1US00_LACSA</name>
<dbReference type="GO" id="GO:0003700">
    <property type="term" value="F:DNA-binding transcription factor activity"/>
    <property type="evidence" value="ECO:0007669"/>
    <property type="project" value="InterPro"/>
</dbReference>
<keyword evidence="8" id="KW-1185">Reference proteome</keyword>
<evidence type="ECO:0000259" key="6">
    <source>
        <dbReference type="PROSITE" id="PS50888"/>
    </source>
</evidence>
<evidence type="ECO:0000256" key="4">
    <source>
        <dbReference type="ARBA" id="ARBA00023242"/>
    </source>
</evidence>
<dbReference type="PROSITE" id="PS50888">
    <property type="entry name" value="BHLH"/>
    <property type="match status" value="1"/>
</dbReference>